<comment type="cofactor">
    <cofactor evidence="1">
        <name>Mg(2+)</name>
        <dbReference type="ChEBI" id="CHEBI:18420"/>
    </cofactor>
</comment>
<protein>
    <submittedName>
        <fullName evidence="7">Farnesyltranstransferase</fullName>
        <ecNumber evidence="7">2.5.1.29</ecNumber>
    </submittedName>
</protein>
<organism evidence="7 8">
    <name type="scientific">Archaeoglobus veneficus (strain DSM 11195 / SNP6)</name>
    <dbReference type="NCBI Taxonomy" id="693661"/>
    <lineage>
        <taxon>Archaea</taxon>
        <taxon>Methanobacteriati</taxon>
        <taxon>Methanobacteriota</taxon>
        <taxon>Archaeoglobi</taxon>
        <taxon>Archaeoglobales</taxon>
        <taxon>Archaeoglobaceae</taxon>
        <taxon>Archaeoglobus</taxon>
    </lineage>
</organism>
<evidence type="ECO:0000256" key="1">
    <source>
        <dbReference type="ARBA" id="ARBA00001946"/>
    </source>
</evidence>
<proteinExistence type="inferred from homology"/>
<evidence type="ECO:0000256" key="3">
    <source>
        <dbReference type="ARBA" id="ARBA00022679"/>
    </source>
</evidence>
<dbReference type="GeneID" id="10393209"/>
<keyword evidence="5" id="KW-0460">Magnesium</keyword>
<evidence type="ECO:0000313" key="7">
    <source>
        <dbReference type="EMBL" id="AEA46158.1"/>
    </source>
</evidence>
<reference evidence="7 8" key="1">
    <citation type="submission" date="2011-03" db="EMBL/GenBank/DDBJ databases">
        <title>The complete genome of Archaeoglobus veneficus SNP6.</title>
        <authorList>
            <consortium name="US DOE Joint Genome Institute (JGI-PGF)"/>
            <person name="Lucas S."/>
            <person name="Copeland A."/>
            <person name="Lapidus A."/>
            <person name="Bruce D."/>
            <person name="Goodwin L."/>
            <person name="Pitluck S."/>
            <person name="Kyrpides N."/>
            <person name="Mavromatis K."/>
            <person name="Pagani I."/>
            <person name="Ivanova N."/>
            <person name="Mikhailova N."/>
            <person name="Lu M."/>
            <person name="Detter J.C."/>
            <person name="Tapia R."/>
            <person name="Han C."/>
            <person name="Land M."/>
            <person name="Hauser L."/>
            <person name="Markowitz V."/>
            <person name="Cheng J.-F."/>
            <person name="Hugenholtz P."/>
            <person name="Woyke T."/>
            <person name="Wu D."/>
            <person name="Spring S."/>
            <person name="Brambilla E."/>
            <person name="Klenk H.-P."/>
            <person name="Eisen J.A."/>
        </authorList>
    </citation>
    <scope>NUCLEOTIDE SEQUENCE [LARGE SCALE GENOMIC DNA]</scope>
    <source>
        <strain>SNP6</strain>
    </source>
</reference>
<comment type="similarity">
    <text evidence="2 6">Belongs to the FPP/GGPP synthase family.</text>
</comment>
<keyword evidence="3 6" id="KW-0808">Transferase</keyword>
<gene>
    <name evidence="7" type="ordered locus">Arcve_0117</name>
</gene>
<dbReference type="Proteomes" id="UP000008136">
    <property type="component" value="Chromosome"/>
</dbReference>
<dbReference type="GO" id="GO:0008299">
    <property type="term" value="P:isoprenoid biosynthetic process"/>
    <property type="evidence" value="ECO:0007669"/>
    <property type="project" value="InterPro"/>
</dbReference>
<dbReference type="Pfam" id="PF00348">
    <property type="entry name" value="polyprenyl_synt"/>
    <property type="match status" value="1"/>
</dbReference>
<dbReference type="HOGENOM" id="CLU_014015_2_0_2"/>
<evidence type="ECO:0000256" key="2">
    <source>
        <dbReference type="ARBA" id="ARBA00006706"/>
    </source>
</evidence>
<evidence type="ECO:0000256" key="6">
    <source>
        <dbReference type="RuleBase" id="RU004466"/>
    </source>
</evidence>
<dbReference type="CDD" id="cd00685">
    <property type="entry name" value="Trans_IPPS_HT"/>
    <property type="match status" value="1"/>
</dbReference>
<dbReference type="KEGG" id="ave:Arcve_0117"/>
<dbReference type="GO" id="GO:0004311">
    <property type="term" value="F:geranylgeranyl diphosphate synthase activity"/>
    <property type="evidence" value="ECO:0007669"/>
    <property type="project" value="UniProtKB-EC"/>
</dbReference>
<dbReference type="OrthoDB" id="106922at2157"/>
<name>F2KN57_ARCVS</name>
<dbReference type="PANTHER" id="PTHR12001:SF85">
    <property type="entry name" value="SHORT CHAIN ISOPRENYL DIPHOSPHATE SYNTHASE"/>
    <property type="match status" value="1"/>
</dbReference>
<dbReference type="InterPro" id="IPR000092">
    <property type="entry name" value="Polyprenyl_synt"/>
</dbReference>
<dbReference type="SUPFAM" id="SSF48576">
    <property type="entry name" value="Terpenoid synthases"/>
    <property type="match status" value="1"/>
</dbReference>
<dbReference type="Gene3D" id="1.10.600.10">
    <property type="entry name" value="Farnesyl Diphosphate Synthase"/>
    <property type="match status" value="1"/>
</dbReference>
<keyword evidence="8" id="KW-1185">Reference proteome</keyword>
<dbReference type="EMBL" id="CP002588">
    <property type="protein sequence ID" value="AEA46158.1"/>
    <property type="molecule type" value="Genomic_DNA"/>
</dbReference>
<dbReference type="SFLD" id="SFLDG01017">
    <property type="entry name" value="Polyprenyl_Transferase_Like"/>
    <property type="match status" value="1"/>
</dbReference>
<evidence type="ECO:0000256" key="5">
    <source>
        <dbReference type="ARBA" id="ARBA00022842"/>
    </source>
</evidence>
<dbReference type="PANTHER" id="PTHR12001">
    <property type="entry name" value="GERANYLGERANYL PYROPHOSPHATE SYNTHASE"/>
    <property type="match status" value="1"/>
</dbReference>
<keyword evidence="4" id="KW-0479">Metal-binding</keyword>
<dbReference type="eggNOG" id="arCOG01727">
    <property type="taxonomic scope" value="Archaea"/>
</dbReference>
<dbReference type="InterPro" id="IPR008949">
    <property type="entry name" value="Isoprenoid_synthase_dom_sf"/>
</dbReference>
<evidence type="ECO:0000256" key="4">
    <source>
        <dbReference type="ARBA" id="ARBA00022723"/>
    </source>
</evidence>
<dbReference type="EC" id="2.5.1.29" evidence="7"/>
<dbReference type="AlphaFoldDB" id="F2KN57"/>
<dbReference type="SFLD" id="SFLDS00005">
    <property type="entry name" value="Isoprenoid_Synthase_Type_I"/>
    <property type="match status" value="1"/>
</dbReference>
<accession>F2KN57</accession>
<dbReference type="RefSeq" id="WP_013682834.1">
    <property type="nucleotide sequence ID" value="NC_015320.1"/>
</dbReference>
<evidence type="ECO:0000313" key="8">
    <source>
        <dbReference type="Proteomes" id="UP000008136"/>
    </source>
</evidence>
<sequence length="303" mass="34642">MIEKWEEYRVVNEALDNLVNEVDAIPKVKKALRHIIKAGGKRTRPIIVLLSGRLCGGEWSEVMNVALAVELIHTASLAHDDVIDRGVVRRNVETLHVKYDTSLAILVGDWLISKSVELVSVYNEEVIRDFARVGMMMAEGEIMDIDSIKNGGFGEEDYFKCIAAKTASLFAYSAKNACRIVSDDKKAAEYLFNYGNNLGIAYQLVDDLLEYLEIFEDKKSEFESRTLPMIYEERYGFEEAVARTLQLIREYANISRKSLDYFDDCESKDKLLAMVDFMTADLLKNYVSKNREVLRLLESYQHT</sequence>
<dbReference type="STRING" id="693661.Arcve_0117"/>
<dbReference type="GO" id="GO:0046872">
    <property type="term" value="F:metal ion binding"/>
    <property type="evidence" value="ECO:0007669"/>
    <property type="project" value="UniProtKB-KW"/>
</dbReference>